<dbReference type="InterPro" id="IPR039448">
    <property type="entry name" value="Beta_helix"/>
</dbReference>
<feature type="domain" description="Right handed beta helix" evidence="5">
    <location>
        <begin position="440"/>
        <end position="547"/>
    </location>
</feature>
<dbReference type="InterPro" id="IPR012334">
    <property type="entry name" value="Pectin_lyas_fold"/>
</dbReference>
<accession>A0ABM4EVK6</accession>
<dbReference type="Proteomes" id="UP001652627">
    <property type="component" value="Chromosome 8"/>
</dbReference>
<gene>
    <name evidence="8" type="primary">SHCBP1L</name>
</gene>
<dbReference type="GeneID" id="106495748"/>
<dbReference type="RefSeq" id="XP_067156724.1">
    <property type="nucleotide sequence ID" value="XM_067300623.1"/>
</dbReference>
<organism evidence="7 8">
    <name type="scientific">Apteryx mantelli</name>
    <name type="common">North Island brown kiwi</name>
    <dbReference type="NCBI Taxonomy" id="2696672"/>
    <lineage>
        <taxon>Eukaryota</taxon>
        <taxon>Metazoa</taxon>
        <taxon>Chordata</taxon>
        <taxon>Craniata</taxon>
        <taxon>Vertebrata</taxon>
        <taxon>Euteleostomi</taxon>
        <taxon>Archelosauria</taxon>
        <taxon>Archosauria</taxon>
        <taxon>Dinosauria</taxon>
        <taxon>Saurischia</taxon>
        <taxon>Theropoda</taxon>
        <taxon>Coelurosauria</taxon>
        <taxon>Aves</taxon>
        <taxon>Palaeognathae</taxon>
        <taxon>Apterygiformes</taxon>
        <taxon>Apterygidae</taxon>
        <taxon>Apteryx</taxon>
    </lineage>
</organism>
<evidence type="ECO:0000256" key="2">
    <source>
        <dbReference type="ARBA" id="ARBA00022490"/>
    </source>
</evidence>
<dbReference type="Pfam" id="PF23762">
    <property type="entry name" value="SHCBP_N"/>
    <property type="match status" value="1"/>
</dbReference>
<feature type="compositionally biased region" description="Acidic residues" evidence="4">
    <location>
        <begin position="9"/>
        <end position="25"/>
    </location>
</feature>
<feature type="domain" description="SHC SH2" evidence="6">
    <location>
        <begin position="74"/>
        <end position="312"/>
    </location>
</feature>
<comment type="subcellular location">
    <subcellularLocation>
        <location evidence="1">Cytoplasm</location>
        <location evidence="1">Cytoskeleton</location>
        <location evidence="1">Spindle</location>
    </subcellularLocation>
</comment>
<dbReference type="PANTHER" id="PTHR14695:SF7">
    <property type="entry name" value="TESTICULAR SPINDLE-ASSOCIATED PROTEIN SHCBP1L"/>
    <property type="match status" value="1"/>
</dbReference>
<dbReference type="SUPFAM" id="SSF51126">
    <property type="entry name" value="Pectin lyase-like"/>
    <property type="match status" value="1"/>
</dbReference>
<dbReference type="InterPro" id="IPR045140">
    <property type="entry name" value="SHCBP1-like"/>
</dbReference>
<feature type="region of interest" description="Disordered" evidence="4">
    <location>
        <begin position="1"/>
        <end position="43"/>
    </location>
</feature>
<keyword evidence="3" id="KW-0206">Cytoskeleton</keyword>
<evidence type="ECO:0000256" key="3">
    <source>
        <dbReference type="ARBA" id="ARBA00023212"/>
    </source>
</evidence>
<dbReference type="Pfam" id="PF13229">
    <property type="entry name" value="Beta_helix"/>
    <property type="match status" value="1"/>
</dbReference>
<dbReference type="InterPro" id="IPR011050">
    <property type="entry name" value="Pectin_lyase_fold/virulence"/>
</dbReference>
<evidence type="ECO:0000259" key="6">
    <source>
        <dbReference type="Pfam" id="PF23762"/>
    </source>
</evidence>
<protein>
    <submittedName>
        <fullName evidence="8">Testicular spindle-associated protein SHCBP1L</fullName>
    </submittedName>
</protein>
<dbReference type="Gene3D" id="2.160.20.10">
    <property type="entry name" value="Single-stranded right-handed beta-helix, Pectin lyase-like"/>
    <property type="match status" value="1"/>
</dbReference>
<evidence type="ECO:0000256" key="1">
    <source>
        <dbReference type="ARBA" id="ARBA00004186"/>
    </source>
</evidence>
<dbReference type="SMART" id="SM00710">
    <property type="entry name" value="PbH1"/>
    <property type="match status" value="4"/>
</dbReference>
<evidence type="ECO:0000256" key="4">
    <source>
        <dbReference type="SAM" id="MobiDB-lite"/>
    </source>
</evidence>
<dbReference type="InterPro" id="IPR057508">
    <property type="entry name" value="SHCBP-like_N"/>
</dbReference>
<sequence>MASCAVAAAEEEEEEEGSAAGEEGDGAQPAGPSREARLCWPPPLLSSVSEEPGEAAPLPQQYPSRLGAMTKGDMVELYCDALLRGCEAENAGDAMSKYLLEKLKMKENNWLGIWKANPELFFVSSEDLIIPSIGILVEVTWKPPQSSSSQLKASVSVAEPFSSNIANIPRELVDNILEDLDHCVPLLEVYPVEGQDSAVFEIAQALEVVRFFYDFIWRDWDAGESCETYSALVEERINLWCDIQNGTIPAPVGHRFKKHLEKYKILRLELIQYQSNIEEEPTEEEVVECWKKYYELVMLCGLLKIWEDLRLRAHGPLTPRILRRRKGYRDDGKTVTHTVAKTMTAEMVKGFSVDTPLQHHENLNVALENCYSGDTVVVFPGEYKAVNLSMLTEDIIIKGTGKPEETMIVSEPTHDSFVVSKAQDIKLMHLTLVQQGTVDGIMVVESGHLTLANCVLRCEGTGVCVLTGASLTVTDSEITGAQGAGVELYPGSTAILEGNKIHHCNNIRTSETSHRSLGGINIKVVPVPKLKMKNNHIFSNSGHGVTILQPTETPTAAEGIVEFTASGDAEEDALSKLIQDLRLEMNTNTLDDIKDIAVIHS</sequence>
<keyword evidence="2" id="KW-0963">Cytoplasm</keyword>
<evidence type="ECO:0000259" key="5">
    <source>
        <dbReference type="Pfam" id="PF13229"/>
    </source>
</evidence>
<reference evidence="8" key="1">
    <citation type="submission" date="2025-08" db="UniProtKB">
        <authorList>
            <consortium name="RefSeq"/>
        </authorList>
    </citation>
    <scope>IDENTIFICATION</scope>
    <source>
        <tissue evidence="8">Blood</tissue>
    </source>
</reference>
<name>A0ABM4EVK6_9AVES</name>
<evidence type="ECO:0000313" key="7">
    <source>
        <dbReference type="Proteomes" id="UP001652627"/>
    </source>
</evidence>
<keyword evidence="7" id="KW-1185">Reference proteome</keyword>
<dbReference type="InterPro" id="IPR006626">
    <property type="entry name" value="PbH1"/>
</dbReference>
<proteinExistence type="predicted"/>
<dbReference type="PANTHER" id="PTHR14695">
    <property type="entry name" value="SHC SH2-DOMAIN BINDING PROTEIN 1-RELATED"/>
    <property type="match status" value="1"/>
</dbReference>
<evidence type="ECO:0000313" key="8">
    <source>
        <dbReference type="RefSeq" id="XP_067156724.1"/>
    </source>
</evidence>